<dbReference type="PROSITE" id="PS50280">
    <property type="entry name" value="SET"/>
    <property type="match status" value="1"/>
</dbReference>
<name>A0A9P1EB51_CUSEU</name>
<feature type="domain" description="SET" evidence="12">
    <location>
        <begin position="368"/>
        <end position="485"/>
    </location>
</feature>
<dbReference type="InterPro" id="IPR003616">
    <property type="entry name" value="Post-SET_dom"/>
</dbReference>
<dbReference type="SMART" id="SM00317">
    <property type="entry name" value="SET"/>
    <property type="match status" value="1"/>
</dbReference>
<keyword evidence="6" id="KW-0949">S-adenosyl-L-methionine</keyword>
<evidence type="ECO:0000256" key="6">
    <source>
        <dbReference type="ARBA" id="ARBA00022691"/>
    </source>
</evidence>
<gene>
    <name evidence="15" type="ORF">CEURO_LOCUS12273</name>
</gene>
<dbReference type="InterPro" id="IPR046341">
    <property type="entry name" value="SET_dom_sf"/>
</dbReference>
<keyword evidence="8" id="KW-0863">Zinc-finger</keyword>
<keyword evidence="3" id="KW-0158">Chromosome</keyword>
<feature type="compositionally biased region" description="Pro residues" evidence="11">
    <location>
        <begin position="9"/>
        <end position="19"/>
    </location>
</feature>
<reference evidence="15" key="1">
    <citation type="submission" date="2022-07" db="EMBL/GenBank/DDBJ databases">
        <authorList>
            <person name="Macas J."/>
            <person name="Novak P."/>
            <person name="Neumann P."/>
        </authorList>
    </citation>
    <scope>NUCLEOTIDE SEQUENCE</scope>
</reference>
<keyword evidence="7" id="KW-0479">Metal-binding</keyword>
<evidence type="ECO:0000256" key="1">
    <source>
        <dbReference type="ARBA" id="ARBA00004123"/>
    </source>
</evidence>
<evidence type="ECO:0000256" key="8">
    <source>
        <dbReference type="ARBA" id="ARBA00022771"/>
    </source>
</evidence>
<dbReference type="GO" id="GO:0005694">
    <property type="term" value="C:chromosome"/>
    <property type="evidence" value="ECO:0007669"/>
    <property type="project" value="UniProtKB-SubCell"/>
</dbReference>
<protein>
    <submittedName>
        <fullName evidence="15">Uncharacterized protein</fullName>
    </submittedName>
</protein>
<evidence type="ECO:0000259" key="12">
    <source>
        <dbReference type="PROSITE" id="PS50280"/>
    </source>
</evidence>
<evidence type="ECO:0000313" key="15">
    <source>
        <dbReference type="EMBL" id="CAH9093237.1"/>
    </source>
</evidence>
<accession>A0A9P1EB51</accession>
<dbReference type="GO" id="GO:0008270">
    <property type="term" value="F:zinc ion binding"/>
    <property type="evidence" value="ECO:0007669"/>
    <property type="project" value="UniProtKB-KW"/>
</dbReference>
<dbReference type="InterPro" id="IPR006560">
    <property type="entry name" value="AWS_dom"/>
</dbReference>
<evidence type="ECO:0000256" key="5">
    <source>
        <dbReference type="ARBA" id="ARBA00022679"/>
    </source>
</evidence>
<keyword evidence="4" id="KW-0489">Methyltransferase</keyword>
<dbReference type="InterPro" id="IPR025787">
    <property type="entry name" value="Hist-Lys_N-MeTrfase_SET2_plant"/>
</dbReference>
<dbReference type="PROSITE" id="PS50868">
    <property type="entry name" value="POST_SET"/>
    <property type="match status" value="1"/>
</dbReference>
<dbReference type="Proteomes" id="UP001152484">
    <property type="component" value="Unassembled WGS sequence"/>
</dbReference>
<dbReference type="SMART" id="SM00249">
    <property type="entry name" value="PHD"/>
    <property type="match status" value="1"/>
</dbReference>
<keyword evidence="16" id="KW-1185">Reference proteome</keyword>
<evidence type="ECO:0000256" key="2">
    <source>
        <dbReference type="ARBA" id="ARBA00004286"/>
    </source>
</evidence>
<feature type="compositionally biased region" description="Basic and acidic residues" evidence="11">
    <location>
        <begin position="30"/>
        <end position="44"/>
    </location>
</feature>
<evidence type="ECO:0000256" key="7">
    <source>
        <dbReference type="ARBA" id="ARBA00022723"/>
    </source>
</evidence>
<organism evidence="15 16">
    <name type="scientific">Cuscuta europaea</name>
    <name type="common">European dodder</name>
    <dbReference type="NCBI Taxonomy" id="41803"/>
    <lineage>
        <taxon>Eukaryota</taxon>
        <taxon>Viridiplantae</taxon>
        <taxon>Streptophyta</taxon>
        <taxon>Embryophyta</taxon>
        <taxon>Tracheophyta</taxon>
        <taxon>Spermatophyta</taxon>
        <taxon>Magnoliopsida</taxon>
        <taxon>eudicotyledons</taxon>
        <taxon>Gunneridae</taxon>
        <taxon>Pentapetalae</taxon>
        <taxon>asterids</taxon>
        <taxon>lamiids</taxon>
        <taxon>Solanales</taxon>
        <taxon>Convolvulaceae</taxon>
        <taxon>Cuscuteae</taxon>
        <taxon>Cuscuta</taxon>
        <taxon>Cuscuta subgen. Cuscuta</taxon>
    </lineage>
</organism>
<dbReference type="FunFam" id="2.170.270.10:FF:000043">
    <property type="entry name" value="Histone-lysine N-methyltransferase"/>
    <property type="match status" value="1"/>
</dbReference>
<dbReference type="Gene3D" id="2.170.270.10">
    <property type="entry name" value="SET domain"/>
    <property type="match status" value="1"/>
</dbReference>
<keyword evidence="9" id="KW-0862">Zinc</keyword>
<evidence type="ECO:0000259" key="14">
    <source>
        <dbReference type="PROSITE" id="PS51215"/>
    </source>
</evidence>
<dbReference type="GO" id="GO:0042054">
    <property type="term" value="F:histone methyltransferase activity"/>
    <property type="evidence" value="ECO:0007669"/>
    <property type="project" value="InterPro"/>
</dbReference>
<feature type="domain" description="Post-SET" evidence="13">
    <location>
        <begin position="491"/>
        <end position="507"/>
    </location>
</feature>
<comment type="subcellular location">
    <subcellularLocation>
        <location evidence="2">Chromosome</location>
    </subcellularLocation>
    <subcellularLocation>
        <location evidence="1">Nucleus</location>
    </subcellularLocation>
</comment>
<feature type="region of interest" description="Disordered" evidence="11">
    <location>
        <begin position="1"/>
        <end position="83"/>
    </location>
</feature>
<keyword evidence="5" id="KW-0808">Transferase</keyword>
<evidence type="ECO:0000259" key="13">
    <source>
        <dbReference type="PROSITE" id="PS50868"/>
    </source>
</evidence>
<dbReference type="InterPro" id="IPR001965">
    <property type="entry name" value="Znf_PHD"/>
</dbReference>
<evidence type="ECO:0000256" key="10">
    <source>
        <dbReference type="ARBA" id="ARBA00023242"/>
    </source>
</evidence>
<proteinExistence type="predicted"/>
<dbReference type="EMBL" id="CAMAPE010000030">
    <property type="protein sequence ID" value="CAH9093237.1"/>
    <property type="molecule type" value="Genomic_DNA"/>
</dbReference>
<dbReference type="OrthoDB" id="422362at2759"/>
<evidence type="ECO:0000256" key="11">
    <source>
        <dbReference type="SAM" id="MobiDB-lite"/>
    </source>
</evidence>
<feature type="domain" description="AWS" evidence="14">
    <location>
        <begin position="324"/>
        <end position="368"/>
    </location>
</feature>
<comment type="caution">
    <text evidence="15">The sequence shown here is derived from an EMBL/GenBank/DDBJ whole genome shotgun (WGS) entry which is preliminary data.</text>
</comment>
<dbReference type="InterPro" id="IPR050777">
    <property type="entry name" value="SET2_Histone-Lys_MeTrsfase"/>
</dbReference>
<dbReference type="PANTHER" id="PTHR22884">
    <property type="entry name" value="SET DOMAIN PROTEINS"/>
    <property type="match status" value="1"/>
</dbReference>
<dbReference type="Pfam" id="PF00856">
    <property type="entry name" value="SET"/>
    <property type="match status" value="1"/>
</dbReference>
<evidence type="ECO:0000313" key="16">
    <source>
        <dbReference type="Proteomes" id="UP001152484"/>
    </source>
</evidence>
<dbReference type="GO" id="GO:0005634">
    <property type="term" value="C:nucleus"/>
    <property type="evidence" value="ECO:0007669"/>
    <property type="project" value="UniProtKB-SubCell"/>
</dbReference>
<dbReference type="PROSITE" id="PS51215">
    <property type="entry name" value="AWS"/>
    <property type="match status" value="1"/>
</dbReference>
<dbReference type="InterPro" id="IPR001214">
    <property type="entry name" value="SET_dom"/>
</dbReference>
<keyword evidence="10" id="KW-0539">Nucleus</keyword>
<dbReference type="GO" id="GO:0032259">
    <property type="term" value="P:methylation"/>
    <property type="evidence" value="ECO:0007669"/>
    <property type="project" value="UniProtKB-KW"/>
</dbReference>
<sequence>MPDFTNVLEPPPPQPPSQPPLSQISCPSHYADDPNSKSASQHDNEDCDQMLQNPKTDLKPGYLDSGCCTKPDPTIENPDSDISSEPELRTVLREDGVMCQSNGGSRVTVSLSGGVERPATTNKSLDEFVKDWVMRRVKAGVSEQRCFLPFLAQAPKLVECSVCLNLILPGEDISCSVRGCQIVVHQQCAKEIQCSSSAKQFKCPQHVCYSCNKTNHIWRCIKCLMASHDKCAAFPEYVVHLTSHPGQAICWKHHEDWHLQKEHKDPIKSIEEIFSYLPLPYTEEEFKINLNRKDTNDCKLEPPHYEAIRRNVYLIKKKRDNLAADNGCTNCSSTKCLDNCICRVQSISCSKACRCSGKCSNRPFREEKKIKLVKTELCGWGVVAAEAIKKGDFIIEYIGEVIDDAMCEKRLWEMKYKRQKNFYMCELWKDFTIDATFKGNFSRFLNHSCDPNCKLEKWQVEHETRVGVFADRDIEVGEPLTYDYRFVQFGPEEKCHCGTHKCHGFLGTKKKIGSRVEFCWGSKRKRTSTSCVTTVKVNPY</sequence>
<evidence type="ECO:0000256" key="3">
    <source>
        <dbReference type="ARBA" id="ARBA00022454"/>
    </source>
</evidence>
<dbReference type="AlphaFoldDB" id="A0A9P1EB51"/>
<evidence type="ECO:0000256" key="4">
    <source>
        <dbReference type="ARBA" id="ARBA00022603"/>
    </source>
</evidence>
<evidence type="ECO:0000256" key="9">
    <source>
        <dbReference type="ARBA" id="ARBA00022833"/>
    </source>
</evidence>
<dbReference type="PROSITE" id="PS51578">
    <property type="entry name" value="SAM_MT43_SET2_2"/>
    <property type="match status" value="1"/>
</dbReference>
<dbReference type="SUPFAM" id="SSF82199">
    <property type="entry name" value="SET domain"/>
    <property type="match status" value="1"/>
</dbReference>